<name>A0A628R5T1_SALMU</name>
<comment type="caution">
    <text evidence="1">The sequence shown here is derived from an EMBL/GenBank/DDBJ whole genome shotgun (WGS) entry which is preliminary data.</text>
</comment>
<proteinExistence type="predicted"/>
<reference evidence="1" key="1">
    <citation type="submission" date="2018-07" db="EMBL/GenBank/DDBJ databases">
        <authorList>
            <consortium name="PulseNet: The National Subtyping Network for Foodborne Disease Surveillance"/>
            <person name="Tarr C.L."/>
            <person name="Trees E."/>
            <person name="Katz L.S."/>
            <person name="Carleton-Romer H.A."/>
            <person name="Stroika S."/>
            <person name="Kucerova Z."/>
            <person name="Roache K.F."/>
            <person name="Sabol A.L."/>
            <person name="Besser J."/>
            <person name="Gerner-Smidt P."/>
        </authorList>
    </citation>
    <scope>NUCLEOTIDE SEQUENCE</scope>
    <source>
        <strain evidence="1">PNUSAS007787</strain>
    </source>
</reference>
<evidence type="ECO:0000313" key="1">
    <source>
        <dbReference type="EMBL" id="EDF4290180.1"/>
    </source>
</evidence>
<dbReference type="EMBL" id="AAMAUL010000006">
    <property type="protein sequence ID" value="EDF4290180.1"/>
    <property type="molecule type" value="Genomic_DNA"/>
</dbReference>
<accession>A0A628R5T1</accession>
<gene>
    <name evidence="1" type="ORF">BZ227_17150</name>
</gene>
<sequence>MHNRIDLDRTSLLAGSIKSSLSVIEGNKSLSGFQEQVYPVVLPVVSTKGGEGKSTKAG</sequence>
<feature type="non-terminal residue" evidence="1">
    <location>
        <position position="58"/>
    </location>
</feature>
<dbReference type="AlphaFoldDB" id="A0A628R5T1"/>
<organism evidence="1">
    <name type="scientific">Salmonella muenchen</name>
    <dbReference type="NCBI Taxonomy" id="596"/>
    <lineage>
        <taxon>Bacteria</taxon>
        <taxon>Pseudomonadati</taxon>
        <taxon>Pseudomonadota</taxon>
        <taxon>Gammaproteobacteria</taxon>
        <taxon>Enterobacterales</taxon>
        <taxon>Enterobacteriaceae</taxon>
        <taxon>Salmonella</taxon>
    </lineage>
</organism>
<protein>
    <submittedName>
        <fullName evidence="1">ParA family protein</fullName>
    </submittedName>
</protein>